<name>A0A1I7SJZ9_BURXY</name>
<dbReference type="WBParaSite" id="BXY_1337700.1">
    <property type="protein sequence ID" value="BXY_1337700.1"/>
    <property type="gene ID" value="BXY_1337700"/>
</dbReference>
<dbReference type="AlphaFoldDB" id="A0A1I7SJZ9"/>
<sequence>RLRRIERQIACGDVIVLGGIYSNGELKIKVNETHYKTCQIEAFSLLSVNRSLRITLRT</sequence>
<dbReference type="Proteomes" id="UP000095284">
    <property type="component" value="Unplaced"/>
</dbReference>
<protein>
    <submittedName>
        <fullName evidence="2">Transcriptional regulator</fullName>
    </submittedName>
</protein>
<evidence type="ECO:0000313" key="2">
    <source>
        <dbReference type="WBParaSite" id="BXY_1337700.1"/>
    </source>
</evidence>
<proteinExistence type="predicted"/>
<organism evidence="1 2">
    <name type="scientific">Bursaphelenchus xylophilus</name>
    <name type="common">Pinewood nematode worm</name>
    <name type="synonym">Aphelenchoides xylophilus</name>
    <dbReference type="NCBI Taxonomy" id="6326"/>
    <lineage>
        <taxon>Eukaryota</taxon>
        <taxon>Metazoa</taxon>
        <taxon>Ecdysozoa</taxon>
        <taxon>Nematoda</taxon>
        <taxon>Chromadorea</taxon>
        <taxon>Rhabditida</taxon>
        <taxon>Tylenchina</taxon>
        <taxon>Tylenchomorpha</taxon>
        <taxon>Aphelenchoidea</taxon>
        <taxon>Aphelenchoididae</taxon>
        <taxon>Bursaphelenchus</taxon>
    </lineage>
</organism>
<reference evidence="2" key="1">
    <citation type="submission" date="2016-11" db="UniProtKB">
        <authorList>
            <consortium name="WormBaseParasite"/>
        </authorList>
    </citation>
    <scope>IDENTIFICATION</scope>
</reference>
<evidence type="ECO:0000313" key="1">
    <source>
        <dbReference type="Proteomes" id="UP000095284"/>
    </source>
</evidence>
<accession>A0A1I7SJZ9</accession>